<dbReference type="PROSITE" id="PS50262">
    <property type="entry name" value="G_PROTEIN_RECEP_F1_2"/>
    <property type="match status" value="1"/>
</dbReference>
<comment type="similarity">
    <text evidence="8">Belongs to the G-protein coupled receptor 1 family.</text>
</comment>
<keyword evidence="4 8" id="KW-0297">G-protein coupled receptor</keyword>
<feature type="transmembrane region" description="Helical" evidence="9">
    <location>
        <begin position="153"/>
        <end position="175"/>
    </location>
</feature>
<dbReference type="AlphaFoldDB" id="A0A2G8JEA5"/>
<feature type="transmembrane region" description="Helical" evidence="9">
    <location>
        <begin position="30"/>
        <end position="58"/>
    </location>
</feature>
<dbReference type="OrthoDB" id="10042731at2759"/>
<evidence type="ECO:0000259" key="10">
    <source>
        <dbReference type="PROSITE" id="PS50262"/>
    </source>
</evidence>
<reference evidence="11 12" key="1">
    <citation type="journal article" date="2017" name="PLoS Biol.">
        <title>The sea cucumber genome provides insights into morphological evolution and visceral regeneration.</title>
        <authorList>
            <person name="Zhang X."/>
            <person name="Sun L."/>
            <person name="Yuan J."/>
            <person name="Sun Y."/>
            <person name="Gao Y."/>
            <person name="Zhang L."/>
            <person name="Li S."/>
            <person name="Dai H."/>
            <person name="Hamel J.F."/>
            <person name="Liu C."/>
            <person name="Yu Y."/>
            <person name="Liu S."/>
            <person name="Lin W."/>
            <person name="Guo K."/>
            <person name="Jin S."/>
            <person name="Xu P."/>
            <person name="Storey K.B."/>
            <person name="Huan P."/>
            <person name="Zhang T."/>
            <person name="Zhou Y."/>
            <person name="Zhang J."/>
            <person name="Lin C."/>
            <person name="Li X."/>
            <person name="Xing L."/>
            <person name="Huo D."/>
            <person name="Sun M."/>
            <person name="Wang L."/>
            <person name="Mercier A."/>
            <person name="Li F."/>
            <person name="Yang H."/>
            <person name="Xiang J."/>
        </authorList>
    </citation>
    <scope>NUCLEOTIDE SEQUENCE [LARGE SCALE GENOMIC DNA]</scope>
    <source>
        <strain evidence="11">Shaxun</strain>
        <tissue evidence="11">Muscle</tissue>
    </source>
</reference>
<comment type="subcellular location">
    <subcellularLocation>
        <location evidence="1">Membrane</location>
        <topology evidence="1">Multi-pass membrane protein</topology>
    </subcellularLocation>
</comment>
<dbReference type="Pfam" id="PF00001">
    <property type="entry name" value="7tm_1"/>
    <property type="match status" value="1"/>
</dbReference>
<keyword evidence="12" id="KW-1185">Reference proteome</keyword>
<dbReference type="PRINTS" id="PR00237">
    <property type="entry name" value="GPCRRHODOPSN"/>
</dbReference>
<dbReference type="STRING" id="307972.A0A2G8JEA5"/>
<keyword evidence="5 9" id="KW-0472">Membrane</keyword>
<feature type="transmembrane region" description="Helical" evidence="9">
    <location>
        <begin position="195"/>
        <end position="220"/>
    </location>
</feature>
<keyword evidence="6 8" id="KW-0675">Receptor</keyword>
<keyword evidence="3 9" id="KW-1133">Transmembrane helix</keyword>
<evidence type="ECO:0000256" key="9">
    <source>
        <dbReference type="SAM" id="Phobius"/>
    </source>
</evidence>
<accession>A0A2G8JEA5</accession>
<comment type="caution">
    <text evidence="11">The sequence shown here is derived from an EMBL/GenBank/DDBJ whole genome shotgun (WGS) entry which is preliminary data.</text>
</comment>
<keyword evidence="7 8" id="KW-0807">Transducer</keyword>
<dbReference type="GO" id="GO:0016020">
    <property type="term" value="C:membrane"/>
    <property type="evidence" value="ECO:0007669"/>
    <property type="project" value="UniProtKB-SubCell"/>
</dbReference>
<evidence type="ECO:0000256" key="1">
    <source>
        <dbReference type="ARBA" id="ARBA00004141"/>
    </source>
</evidence>
<dbReference type="CDD" id="cd00637">
    <property type="entry name" value="7tm_classA_rhodopsin-like"/>
    <property type="match status" value="1"/>
</dbReference>
<feature type="domain" description="G-protein coupled receptors family 1 profile" evidence="10">
    <location>
        <begin position="51"/>
        <end position="315"/>
    </location>
</feature>
<dbReference type="GO" id="GO:0004930">
    <property type="term" value="F:G protein-coupled receptor activity"/>
    <property type="evidence" value="ECO:0007669"/>
    <property type="project" value="UniProtKB-KW"/>
</dbReference>
<organism evidence="11 12">
    <name type="scientific">Stichopus japonicus</name>
    <name type="common">Sea cucumber</name>
    <dbReference type="NCBI Taxonomy" id="307972"/>
    <lineage>
        <taxon>Eukaryota</taxon>
        <taxon>Metazoa</taxon>
        <taxon>Echinodermata</taxon>
        <taxon>Eleutherozoa</taxon>
        <taxon>Echinozoa</taxon>
        <taxon>Holothuroidea</taxon>
        <taxon>Aspidochirotacea</taxon>
        <taxon>Aspidochirotida</taxon>
        <taxon>Stichopodidae</taxon>
        <taxon>Apostichopus</taxon>
    </lineage>
</organism>
<evidence type="ECO:0000256" key="8">
    <source>
        <dbReference type="RuleBase" id="RU000688"/>
    </source>
</evidence>
<feature type="transmembrane region" description="Helical" evidence="9">
    <location>
        <begin position="115"/>
        <end position="133"/>
    </location>
</feature>
<evidence type="ECO:0000256" key="3">
    <source>
        <dbReference type="ARBA" id="ARBA00022989"/>
    </source>
</evidence>
<evidence type="ECO:0000256" key="6">
    <source>
        <dbReference type="ARBA" id="ARBA00023170"/>
    </source>
</evidence>
<dbReference type="InterPro" id="IPR017452">
    <property type="entry name" value="GPCR_Rhodpsn_7TM"/>
</dbReference>
<feature type="transmembrane region" description="Helical" evidence="9">
    <location>
        <begin position="300"/>
        <end position="318"/>
    </location>
</feature>
<dbReference type="Gene3D" id="1.20.1070.10">
    <property type="entry name" value="Rhodopsin 7-helix transmembrane proteins"/>
    <property type="match status" value="1"/>
</dbReference>
<evidence type="ECO:0000256" key="2">
    <source>
        <dbReference type="ARBA" id="ARBA00022692"/>
    </source>
</evidence>
<keyword evidence="2 8" id="KW-0812">Transmembrane</keyword>
<sequence length="396" mass="45154">MDEDSYSIDGGDGFNDTCANHQEFKKGDCAGVWCSVASVVICIIACLAIFGNILNIFVLTSGKFLSKPHVYFLTSLAFSDLIIGVINLFAIYPSIEHDWPFGQLLCKLTNYVREVVLEVSILMMLCLNIERYIVISYPIRHRIWLSRKRCKMIIVVCWVLTLAGKIVLFFDDVFITEYNDDVYVCVTKYERNPNVAFFSVLVVEIPVLVILTLSSVKLMVTLHLANQRRSTMLAHRSTKQRKTSTSFKLKGDMKSYKMLIVIATITFVTLIPSLSLRIIYILKGCETVRDRFSWALEFSFFWLASFGSFANVFVFSYMDKNFFKCLKKLCTRCNSSADDQSVPVRPRMTSRELGGEIPEEAVHCSRITLLSDEMKMETISTQQTRVILLSTLSDNK</sequence>
<dbReference type="PANTHER" id="PTHR24243">
    <property type="entry name" value="G-PROTEIN COUPLED RECEPTOR"/>
    <property type="match status" value="1"/>
</dbReference>
<dbReference type="PANTHER" id="PTHR24243:SF208">
    <property type="entry name" value="PYROKININ-1 RECEPTOR"/>
    <property type="match status" value="1"/>
</dbReference>
<gene>
    <name evidence="11" type="ORF">BSL78_29103</name>
</gene>
<evidence type="ECO:0000256" key="5">
    <source>
        <dbReference type="ARBA" id="ARBA00023136"/>
    </source>
</evidence>
<evidence type="ECO:0000256" key="7">
    <source>
        <dbReference type="ARBA" id="ARBA00023224"/>
    </source>
</evidence>
<feature type="transmembrane region" description="Helical" evidence="9">
    <location>
        <begin position="70"/>
        <end position="95"/>
    </location>
</feature>
<evidence type="ECO:0000313" key="11">
    <source>
        <dbReference type="EMBL" id="PIK34074.1"/>
    </source>
</evidence>
<name>A0A2G8JEA5_STIJA</name>
<dbReference type="SUPFAM" id="SSF81321">
    <property type="entry name" value="Family A G protein-coupled receptor-like"/>
    <property type="match status" value="1"/>
</dbReference>
<dbReference type="InterPro" id="IPR000276">
    <property type="entry name" value="GPCR_Rhodpsn"/>
</dbReference>
<dbReference type="EMBL" id="MRZV01002296">
    <property type="protein sequence ID" value="PIK34074.1"/>
    <property type="molecule type" value="Genomic_DNA"/>
</dbReference>
<dbReference type="PROSITE" id="PS00237">
    <property type="entry name" value="G_PROTEIN_RECEP_F1_1"/>
    <property type="match status" value="1"/>
</dbReference>
<proteinExistence type="inferred from homology"/>
<protein>
    <submittedName>
        <fullName evidence="11">Putative G-protein coupled receptor</fullName>
    </submittedName>
</protein>
<dbReference type="Proteomes" id="UP000230750">
    <property type="component" value="Unassembled WGS sequence"/>
</dbReference>
<evidence type="ECO:0000256" key="4">
    <source>
        <dbReference type="ARBA" id="ARBA00023040"/>
    </source>
</evidence>
<evidence type="ECO:0000313" key="12">
    <source>
        <dbReference type="Proteomes" id="UP000230750"/>
    </source>
</evidence>
<feature type="transmembrane region" description="Helical" evidence="9">
    <location>
        <begin position="258"/>
        <end position="280"/>
    </location>
</feature>